<evidence type="ECO:0000256" key="1">
    <source>
        <dbReference type="SAM" id="Phobius"/>
    </source>
</evidence>
<keyword evidence="1" id="KW-0472">Membrane</keyword>
<protein>
    <submittedName>
        <fullName evidence="2">Uncharacterized protein</fullName>
    </submittedName>
</protein>
<dbReference type="Proteomes" id="UP001610334">
    <property type="component" value="Unassembled WGS sequence"/>
</dbReference>
<comment type="caution">
    <text evidence="2">The sequence shown here is derived from an EMBL/GenBank/DDBJ whole genome shotgun (WGS) entry which is preliminary data.</text>
</comment>
<keyword evidence="1" id="KW-0812">Transmembrane</keyword>
<feature type="transmembrane region" description="Helical" evidence="1">
    <location>
        <begin position="90"/>
        <end position="114"/>
    </location>
</feature>
<feature type="transmembrane region" description="Helical" evidence="1">
    <location>
        <begin position="61"/>
        <end position="84"/>
    </location>
</feature>
<proteinExistence type="predicted"/>
<evidence type="ECO:0000313" key="2">
    <source>
        <dbReference type="EMBL" id="KAL2808989.1"/>
    </source>
</evidence>
<accession>A0ABR4H0K6</accession>
<gene>
    <name evidence="2" type="ORF">BJX63DRAFT_374929</name>
</gene>
<keyword evidence="3" id="KW-1185">Reference proteome</keyword>
<organism evidence="2 3">
    <name type="scientific">Aspergillus granulosus</name>
    <dbReference type="NCBI Taxonomy" id="176169"/>
    <lineage>
        <taxon>Eukaryota</taxon>
        <taxon>Fungi</taxon>
        <taxon>Dikarya</taxon>
        <taxon>Ascomycota</taxon>
        <taxon>Pezizomycotina</taxon>
        <taxon>Eurotiomycetes</taxon>
        <taxon>Eurotiomycetidae</taxon>
        <taxon>Eurotiales</taxon>
        <taxon>Aspergillaceae</taxon>
        <taxon>Aspergillus</taxon>
        <taxon>Aspergillus subgen. Nidulantes</taxon>
    </lineage>
</organism>
<sequence>MQQSCGGNHRCSANFACSSRSHRQSWLCPKHLTDRTASHRVSDGRIPSHQIILFSRLSHPLGLRGLVPFSCFLFFCLTFFVFAVRMVGNVAGWSCGFLTFVSLCWVFLVLLILLNCCPLDRLFPHSTPLCTTCPPNNQRPRNKCQNIVRPVLTVPLDLSQVLLFATLIRESVPAFPTRIPSSPIPLAPPAYRRSLYIPPYR</sequence>
<dbReference type="EMBL" id="JBFXLT010000099">
    <property type="protein sequence ID" value="KAL2808989.1"/>
    <property type="molecule type" value="Genomic_DNA"/>
</dbReference>
<reference evidence="2 3" key="1">
    <citation type="submission" date="2024-07" db="EMBL/GenBank/DDBJ databases">
        <title>Section-level genome sequencing and comparative genomics of Aspergillus sections Usti and Cavernicolus.</title>
        <authorList>
            <consortium name="Lawrence Berkeley National Laboratory"/>
            <person name="Nybo J.L."/>
            <person name="Vesth T.C."/>
            <person name="Theobald S."/>
            <person name="Frisvad J.C."/>
            <person name="Larsen T.O."/>
            <person name="Kjaerboelling I."/>
            <person name="Rothschild-Mancinelli K."/>
            <person name="Lyhne E.K."/>
            <person name="Kogle M.E."/>
            <person name="Barry K."/>
            <person name="Clum A."/>
            <person name="Na H."/>
            <person name="Ledsgaard L."/>
            <person name="Lin J."/>
            <person name="Lipzen A."/>
            <person name="Kuo A."/>
            <person name="Riley R."/>
            <person name="Mondo S."/>
            <person name="Labutti K."/>
            <person name="Haridas S."/>
            <person name="Pangalinan J."/>
            <person name="Salamov A.A."/>
            <person name="Simmons B.A."/>
            <person name="Magnuson J.K."/>
            <person name="Chen J."/>
            <person name="Drula E."/>
            <person name="Henrissat B."/>
            <person name="Wiebenga A."/>
            <person name="Lubbers R.J."/>
            <person name="Gomes A.C."/>
            <person name="Makela M.R."/>
            <person name="Stajich J."/>
            <person name="Grigoriev I.V."/>
            <person name="Mortensen U.H."/>
            <person name="De Vries R.P."/>
            <person name="Baker S.E."/>
            <person name="Andersen M.R."/>
        </authorList>
    </citation>
    <scope>NUCLEOTIDE SEQUENCE [LARGE SCALE GENOMIC DNA]</scope>
    <source>
        <strain evidence="2 3">CBS 588.65</strain>
    </source>
</reference>
<evidence type="ECO:0000313" key="3">
    <source>
        <dbReference type="Proteomes" id="UP001610334"/>
    </source>
</evidence>
<name>A0ABR4H0K6_9EURO</name>
<keyword evidence="1" id="KW-1133">Transmembrane helix</keyword>